<comment type="caution">
    <text evidence="2">The sequence shown here is derived from an EMBL/GenBank/DDBJ whole genome shotgun (WGS) entry which is preliminary data.</text>
</comment>
<feature type="region of interest" description="Disordered" evidence="1">
    <location>
        <begin position="65"/>
        <end position="89"/>
    </location>
</feature>
<sequence>MDMTRPELVTISHTCADWAPNYFRIPGGKDAAVRYISDGHLDALTLKYSRREVWRVVAAHLDAHPHQLTAPRTTQADRAERQADRNSRAETHLTAALHHHTQAQPYEALALIDRAELASPTYKDFNRYRRAVHKNFPPLAPTDLTGTGLRHRVTLPMAYPHPGPPVMHHGSAARRWVYPGHRVIEGNWPAAIPEHCTATDDELMQWNTDGTVRVCTGCGLDYT</sequence>
<evidence type="ECO:0000313" key="2">
    <source>
        <dbReference type="EMBL" id="MFI0793003.1"/>
    </source>
</evidence>
<proteinExistence type="predicted"/>
<keyword evidence="3" id="KW-1185">Reference proteome</keyword>
<dbReference type="EMBL" id="JBIRPU010000004">
    <property type="protein sequence ID" value="MFI0793003.1"/>
    <property type="molecule type" value="Genomic_DNA"/>
</dbReference>
<reference evidence="2 3" key="1">
    <citation type="submission" date="2024-10" db="EMBL/GenBank/DDBJ databases">
        <title>The Natural Products Discovery Center: Release of the First 8490 Sequenced Strains for Exploring Actinobacteria Biosynthetic Diversity.</title>
        <authorList>
            <person name="Kalkreuter E."/>
            <person name="Kautsar S.A."/>
            <person name="Yang D."/>
            <person name="Bader C.D."/>
            <person name="Teijaro C.N."/>
            <person name="Fluegel L."/>
            <person name="Davis C.M."/>
            <person name="Simpson J.R."/>
            <person name="Lauterbach L."/>
            <person name="Steele A.D."/>
            <person name="Gui C."/>
            <person name="Meng S."/>
            <person name="Li G."/>
            <person name="Viehrig K."/>
            <person name="Ye F."/>
            <person name="Su P."/>
            <person name="Kiefer A.F."/>
            <person name="Nichols A."/>
            <person name="Cepeda A.J."/>
            <person name="Yan W."/>
            <person name="Fan B."/>
            <person name="Jiang Y."/>
            <person name="Adhikari A."/>
            <person name="Zheng C.-J."/>
            <person name="Schuster L."/>
            <person name="Cowan T.M."/>
            <person name="Smanski M.J."/>
            <person name="Chevrette M.G."/>
            <person name="De Carvalho L.P.S."/>
            <person name="Shen B."/>
        </authorList>
    </citation>
    <scope>NUCLEOTIDE SEQUENCE [LARGE SCALE GENOMIC DNA]</scope>
    <source>
        <strain evidence="2 3">NPDC021253</strain>
    </source>
</reference>
<name>A0ABW7SH43_9ACTN</name>
<organism evidence="2 3">
    <name type="scientific">Micromonospora rubida</name>
    <dbReference type="NCBI Taxonomy" id="2697657"/>
    <lineage>
        <taxon>Bacteria</taxon>
        <taxon>Bacillati</taxon>
        <taxon>Actinomycetota</taxon>
        <taxon>Actinomycetes</taxon>
        <taxon>Micromonosporales</taxon>
        <taxon>Micromonosporaceae</taxon>
        <taxon>Micromonospora</taxon>
    </lineage>
</organism>
<evidence type="ECO:0000256" key="1">
    <source>
        <dbReference type="SAM" id="MobiDB-lite"/>
    </source>
</evidence>
<dbReference type="Proteomes" id="UP001611075">
    <property type="component" value="Unassembled WGS sequence"/>
</dbReference>
<accession>A0ABW7SH43</accession>
<protein>
    <submittedName>
        <fullName evidence="2">Uncharacterized protein</fullName>
    </submittedName>
</protein>
<evidence type="ECO:0000313" key="3">
    <source>
        <dbReference type="Proteomes" id="UP001611075"/>
    </source>
</evidence>
<gene>
    <name evidence="2" type="ORF">ACH4OY_09930</name>
</gene>
<dbReference type="RefSeq" id="WP_387020241.1">
    <property type="nucleotide sequence ID" value="NZ_JBIRPU010000004.1"/>
</dbReference>
<feature type="compositionally biased region" description="Basic and acidic residues" evidence="1">
    <location>
        <begin position="75"/>
        <end position="89"/>
    </location>
</feature>